<organism evidence="8 9">
    <name type="scientific">Calocera viscosa (strain TUFC12733)</name>
    <dbReference type="NCBI Taxonomy" id="1330018"/>
    <lineage>
        <taxon>Eukaryota</taxon>
        <taxon>Fungi</taxon>
        <taxon>Dikarya</taxon>
        <taxon>Basidiomycota</taxon>
        <taxon>Agaricomycotina</taxon>
        <taxon>Dacrymycetes</taxon>
        <taxon>Dacrymycetales</taxon>
        <taxon>Dacrymycetaceae</taxon>
        <taxon>Calocera</taxon>
    </lineage>
</organism>
<feature type="compositionally biased region" description="Polar residues" evidence="7">
    <location>
        <begin position="167"/>
        <end position="176"/>
    </location>
</feature>
<gene>
    <name evidence="8" type="ORF">CALVIDRAFT_493976</name>
</gene>
<evidence type="ECO:0000313" key="8">
    <source>
        <dbReference type="EMBL" id="KZP00019.1"/>
    </source>
</evidence>
<evidence type="ECO:0000256" key="3">
    <source>
        <dbReference type="ARBA" id="ARBA00022989"/>
    </source>
</evidence>
<dbReference type="STRING" id="1330018.A0A167QKF6"/>
<feature type="compositionally biased region" description="Low complexity" evidence="7">
    <location>
        <begin position="157"/>
        <end position="166"/>
    </location>
</feature>
<dbReference type="Proteomes" id="UP000076738">
    <property type="component" value="Unassembled WGS sequence"/>
</dbReference>
<protein>
    <recommendedName>
        <fullName evidence="10">Phospholipid/glycerol acyltransferase domain-containing protein</fullName>
    </recommendedName>
</protein>
<dbReference type="EMBL" id="KV417270">
    <property type="protein sequence ID" value="KZP00019.1"/>
    <property type="molecule type" value="Genomic_DNA"/>
</dbReference>
<dbReference type="GO" id="GO:0016746">
    <property type="term" value="F:acyltransferase activity"/>
    <property type="evidence" value="ECO:0007669"/>
    <property type="project" value="UniProtKB-KW"/>
</dbReference>
<evidence type="ECO:0000256" key="1">
    <source>
        <dbReference type="ARBA" id="ARBA00022679"/>
    </source>
</evidence>
<sequence>MEKFSAYRDPGTGIHPFLPPTAPNPPSALHAALIPIRVVIAIIRIVFLLALGIIWSGVRLISLLLIPIPPLYSLIAKGFDASLAQSCFLVLGFYISPEVVAINRSKAKDLAHARWAPKRGDLIISNWVSWVEVVWFAAKYRATFVLPLAAASPPPAASASASPISSTGRRTGTGSAAVSLPPPVSAQPRSPITGFKQVSLLQMLSVVGGAPPYFPDQQEAEPIEEIRKRARGPLVVFPECTTSNGRAVVRFAEVFGQSTVPPKGYHVWLACVKYEPPSNVQPTLTLSAPKPLSSTLWSLLTSLSLQPVALRLLNPAESPSSQTFVASAYVSAGVRDQLAECAGALIAQLGRMRRTGMGWEDKVGFLQFYSGKRKRL</sequence>
<dbReference type="PANTHER" id="PTHR23063:SF60">
    <property type="entry name" value="LYSOPHOSPHATIDIC ACID:OLEOYL-COA ACYLTRANSFERASE 1"/>
    <property type="match status" value="1"/>
</dbReference>
<evidence type="ECO:0000256" key="2">
    <source>
        <dbReference type="ARBA" id="ARBA00022692"/>
    </source>
</evidence>
<evidence type="ECO:0000256" key="7">
    <source>
        <dbReference type="SAM" id="MobiDB-lite"/>
    </source>
</evidence>
<keyword evidence="9" id="KW-1185">Reference proteome</keyword>
<reference evidence="8 9" key="1">
    <citation type="journal article" date="2016" name="Mol. Biol. Evol.">
        <title>Comparative Genomics of Early-Diverging Mushroom-Forming Fungi Provides Insights into the Origins of Lignocellulose Decay Capabilities.</title>
        <authorList>
            <person name="Nagy L.G."/>
            <person name="Riley R."/>
            <person name="Tritt A."/>
            <person name="Adam C."/>
            <person name="Daum C."/>
            <person name="Floudas D."/>
            <person name="Sun H."/>
            <person name="Yadav J.S."/>
            <person name="Pangilinan J."/>
            <person name="Larsson K.H."/>
            <person name="Matsuura K."/>
            <person name="Barry K."/>
            <person name="Labutti K."/>
            <person name="Kuo R."/>
            <person name="Ohm R.A."/>
            <person name="Bhattacharya S.S."/>
            <person name="Shirouzu T."/>
            <person name="Yoshinaga Y."/>
            <person name="Martin F.M."/>
            <person name="Grigoriev I.V."/>
            <person name="Hibbett D.S."/>
        </authorList>
    </citation>
    <scope>NUCLEOTIDE SEQUENCE [LARGE SCALE GENOMIC DNA]</scope>
    <source>
        <strain evidence="8 9">TUFC12733</strain>
    </source>
</reference>
<dbReference type="GO" id="GO:0006629">
    <property type="term" value="P:lipid metabolic process"/>
    <property type="evidence" value="ECO:0007669"/>
    <property type="project" value="UniProtKB-KW"/>
</dbReference>
<name>A0A167QKF6_CALVF</name>
<evidence type="ECO:0000313" key="9">
    <source>
        <dbReference type="Proteomes" id="UP000076738"/>
    </source>
</evidence>
<evidence type="ECO:0008006" key="10">
    <source>
        <dbReference type="Google" id="ProtNLM"/>
    </source>
</evidence>
<keyword evidence="1" id="KW-0808">Transferase</keyword>
<feature type="region of interest" description="Disordered" evidence="7">
    <location>
        <begin position="156"/>
        <end position="185"/>
    </location>
</feature>
<dbReference type="AlphaFoldDB" id="A0A167QKF6"/>
<dbReference type="PANTHER" id="PTHR23063">
    <property type="entry name" value="PHOSPHOLIPID ACYLTRANSFERASE"/>
    <property type="match status" value="1"/>
</dbReference>
<keyword evidence="5" id="KW-0472">Membrane</keyword>
<dbReference type="OrthoDB" id="272512at2759"/>
<accession>A0A167QKF6</accession>
<proteinExistence type="predicted"/>
<evidence type="ECO:0000256" key="5">
    <source>
        <dbReference type="ARBA" id="ARBA00023136"/>
    </source>
</evidence>
<keyword evidence="2" id="KW-0812">Transmembrane</keyword>
<keyword evidence="4" id="KW-0443">Lipid metabolism</keyword>
<keyword evidence="3" id="KW-1133">Transmembrane helix</keyword>
<evidence type="ECO:0000256" key="6">
    <source>
        <dbReference type="ARBA" id="ARBA00023315"/>
    </source>
</evidence>
<evidence type="ECO:0000256" key="4">
    <source>
        <dbReference type="ARBA" id="ARBA00023098"/>
    </source>
</evidence>
<keyword evidence="6" id="KW-0012">Acyltransferase</keyword>